<keyword evidence="2" id="KW-1185">Reference proteome</keyword>
<evidence type="ECO:0000313" key="1">
    <source>
        <dbReference type="EMBL" id="QNN99182.1"/>
    </source>
</evidence>
<dbReference type="KEGG" id="vg:77927374"/>
<sequence>MRMMIIVPTRGRPENARRLYEAVLRTSDAGILFCIDDDDPRFDDYVQSDLPLRVGPRKRLVGTLNDTAKDFLDYDIIGFLGDDTLPKTYRWDLRIKENYQKNMVAYANDGHQREGLPTGVFLDSRIIDVLGYMVPPTFIHLFADNYWKTLGEALGTLQYFSDVDIEHIHPFAGKADSDLTYEESNAGPIWDNDRAAFNDYVKYSLDNDVERLKNA</sequence>
<dbReference type="Proteomes" id="UP000516151">
    <property type="component" value="Segment"/>
</dbReference>
<organism evidence="1 2">
    <name type="scientific">Streptomyces phage Faust</name>
    <dbReference type="NCBI Taxonomy" id="2767565"/>
    <lineage>
        <taxon>Viruses</taxon>
        <taxon>Duplodnaviria</taxon>
        <taxon>Heunggongvirae</taxon>
        <taxon>Uroviricota</taxon>
        <taxon>Caudoviricetes</taxon>
        <taxon>Stanwilliamsviridae</taxon>
        <taxon>Loccivirinae</taxon>
        <taxon>Faustvirus</taxon>
        <taxon>Faustvirus faust</taxon>
    </lineage>
</organism>
<name>A0A7G9UYS7_9CAUD</name>
<evidence type="ECO:0000313" key="2">
    <source>
        <dbReference type="Proteomes" id="UP000516151"/>
    </source>
</evidence>
<gene>
    <name evidence="1" type="primary">79</name>
    <name evidence="1" type="ORF">SEA_FAUST_79</name>
</gene>
<accession>A0A7G9UYS7</accession>
<reference evidence="1 2" key="1">
    <citation type="submission" date="2020-06" db="EMBL/GenBank/DDBJ databases">
        <authorList>
            <person name="Arora M.N."/>
            <person name="Dalling M.T."/>
            <person name="Dawson S.P.M."/>
            <person name="Elia S.N."/>
            <person name="Burke B."/>
            <person name="Shaffer C.D."/>
            <person name="Weston-Hafer K.A."/>
            <person name="Garlena R.A."/>
            <person name="Russell D.A."/>
            <person name="Pope W.H."/>
            <person name="Jacobs-Sera D."/>
            <person name="Hatfull G.F."/>
        </authorList>
    </citation>
    <scope>NUCLEOTIDE SEQUENCE [LARGE SCALE GENOMIC DNA]</scope>
</reference>
<protein>
    <submittedName>
        <fullName evidence="1">Glycosyltransferase</fullName>
    </submittedName>
</protein>
<dbReference type="GeneID" id="77927374"/>
<dbReference type="RefSeq" id="YP_010651689.1">
    <property type="nucleotide sequence ID" value="NC_070783.1"/>
</dbReference>
<proteinExistence type="predicted"/>
<dbReference type="EMBL" id="MT684598">
    <property type="protein sequence ID" value="QNN99182.1"/>
    <property type="molecule type" value="Genomic_DNA"/>
</dbReference>